<dbReference type="AlphaFoldDB" id="A0A3E1NZU4"/>
<name>A0A3E1NZU4_9BACT</name>
<dbReference type="OrthoDB" id="668194at2"/>
<evidence type="ECO:0008006" key="3">
    <source>
        <dbReference type="Google" id="ProtNLM"/>
    </source>
</evidence>
<proteinExistence type="predicted"/>
<evidence type="ECO:0000313" key="1">
    <source>
        <dbReference type="EMBL" id="RFM33476.1"/>
    </source>
</evidence>
<gene>
    <name evidence="1" type="ORF">DXN04_16070</name>
</gene>
<reference evidence="1 2" key="1">
    <citation type="submission" date="2018-08" db="EMBL/GenBank/DDBJ databases">
        <title>Chitinophaga sp. K20C18050901, a novel bacterium isolated from forest soil.</title>
        <authorList>
            <person name="Wang C."/>
        </authorList>
    </citation>
    <scope>NUCLEOTIDE SEQUENCE [LARGE SCALE GENOMIC DNA]</scope>
    <source>
        <strain evidence="1 2">K20C18050901</strain>
    </source>
</reference>
<dbReference type="EMBL" id="QTJV01000006">
    <property type="protein sequence ID" value="RFM33476.1"/>
    <property type="molecule type" value="Genomic_DNA"/>
</dbReference>
<evidence type="ECO:0000313" key="2">
    <source>
        <dbReference type="Proteomes" id="UP000261174"/>
    </source>
</evidence>
<organism evidence="1 2">
    <name type="scientific">Chitinophaga silvisoli</name>
    <dbReference type="NCBI Taxonomy" id="2291814"/>
    <lineage>
        <taxon>Bacteria</taxon>
        <taxon>Pseudomonadati</taxon>
        <taxon>Bacteroidota</taxon>
        <taxon>Chitinophagia</taxon>
        <taxon>Chitinophagales</taxon>
        <taxon>Chitinophagaceae</taxon>
        <taxon>Chitinophaga</taxon>
    </lineage>
</organism>
<accession>A0A3E1NZU4</accession>
<dbReference type="Proteomes" id="UP000261174">
    <property type="component" value="Unassembled WGS sequence"/>
</dbReference>
<dbReference type="RefSeq" id="WP_116854400.1">
    <property type="nucleotide sequence ID" value="NZ_QTJV01000006.1"/>
</dbReference>
<sequence>MANLYNNTKAALQKHFGFLKESGFPDFEEEQLAYEYHFRSSNEHVCIDLYFEIILSTPIWIAVNGYFIEHLEPENEVFNTYPSLKSACKENAERHQVANEDFIKEASEVIKRHPEILEGHLETLQTNTEIYLQKRADNAAAERMLKGIYTVEYSVFSNDDYHAYEEFDNLDTMRQFIAGFAPDTLYRILDPQMNEVKLT</sequence>
<comment type="caution">
    <text evidence="1">The sequence shown here is derived from an EMBL/GenBank/DDBJ whole genome shotgun (WGS) entry which is preliminary data.</text>
</comment>
<keyword evidence="2" id="KW-1185">Reference proteome</keyword>
<protein>
    <recommendedName>
        <fullName evidence="3">DUF4303 domain-containing protein</fullName>
    </recommendedName>
</protein>